<evidence type="ECO:0000259" key="4">
    <source>
        <dbReference type="Pfam" id="PF12146"/>
    </source>
</evidence>
<evidence type="ECO:0000256" key="1">
    <source>
        <dbReference type="ARBA" id="ARBA00022801"/>
    </source>
</evidence>
<keyword evidence="3" id="KW-0443">Lipid metabolism</keyword>
<keyword evidence="1 5" id="KW-0378">Hydrolase</keyword>
<evidence type="ECO:0000256" key="3">
    <source>
        <dbReference type="ARBA" id="ARBA00023098"/>
    </source>
</evidence>
<dbReference type="EMBL" id="CP097635">
    <property type="protein sequence ID" value="URI08104.1"/>
    <property type="molecule type" value="Genomic_DNA"/>
</dbReference>
<evidence type="ECO:0000313" key="5">
    <source>
        <dbReference type="EMBL" id="URI08104.1"/>
    </source>
</evidence>
<dbReference type="RefSeq" id="WP_250196326.1">
    <property type="nucleotide sequence ID" value="NZ_CP097635.1"/>
</dbReference>
<reference evidence="5" key="1">
    <citation type="submission" date="2022-05" db="EMBL/GenBank/DDBJ databases">
        <title>An RpoN-dependent PEP-CTERM gene is involved in floc formation of an Aquincola tertiaricarbonis strain.</title>
        <authorList>
            <person name="Qiu D."/>
            <person name="Xia M."/>
        </authorList>
    </citation>
    <scope>NUCLEOTIDE SEQUENCE</scope>
    <source>
        <strain evidence="5">RN12</strain>
    </source>
</reference>
<dbReference type="Pfam" id="PF12146">
    <property type="entry name" value="Hydrolase_4"/>
    <property type="match status" value="1"/>
</dbReference>
<keyword evidence="6" id="KW-1185">Reference proteome</keyword>
<dbReference type="Gene3D" id="3.40.50.1820">
    <property type="entry name" value="alpha/beta hydrolase"/>
    <property type="match status" value="1"/>
</dbReference>
<dbReference type="Proteomes" id="UP001056201">
    <property type="component" value="Chromosome 1"/>
</dbReference>
<organism evidence="5 6">
    <name type="scientific">Aquincola tertiaricarbonis</name>
    <dbReference type="NCBI Taxonomy" id="391953"/>
    <lineage>
        <taxon>Bacteria</taxon>
        <taxon>Pseudomonadati</taxon>
        <taxon>Pseudomonadota</taxon>
        <taxon>Betaproteobacteria</taxon>
        <taxon>Burkholderiales</taxon>
        <taxon>Sphaerotilaceae</taxon>
        <taxon>Aquincola</taxon>
    </lineage>
</organism>
<dbReference type="InterPro" id="IPR022742">
    <property type="entry name" value="Hydrolase_4"/>
</dbReference>
<evidence type="ECO:0000313" key="6">
    <source>
        <dbReference type="Proteomes" id="UP001056201"/>
    </source>
</evidence>
<sequence length="259" mass="27660">MYIDVVDAAGGLRFPAEVMGWPTEAAPAAPVPLAVLSHGNGGSYQIYRALCQALVAAGWVVAAFDHPGNNRKDDRLKGTLQNLEDRPRHVGLVISEVLARLPIDTDRIAVIGHSLGAYTALAVAGGQAHARSGEAVAPAHDPRVKALVLLAPAAFFFVAPDALRAVDLPILLMEAEHDDITPLSQGEIIRHGVADARRVDSRLVPGAGHFSFITPFPKALVKPAFPPSQDPPGFDREAFHRRYPQDIVAWLNQALPPSA</sequence>
<accession>A0ABY4S529</accession>
<name>A0ABY4S529_AQUTE</name>
<keyword evidence="2" id="KW-0442">Lipid degradation</keyword>
<gene>
    <name evidence="5" type="ORF">MW290_05860</name>
</gene>
<dbReference type="PANTHER" id="PTHR10272">
    <property type="entry name" value="PLATELET-ACTIVATING FACTOR ACETYLHYDROLASE"/>
    <property type="match status" value="1"/>
</dbReference>
<protein>
    <submittedName>
        <fullName evidence="5">Alpha/beta fold hydrolase</fullName>
    </submittedName>
</protein>
<dbReference type="InterPro" id="IPR029058">
    <property type="entry name" value="AB_hydrolase_fold"/>
</dbReference>
<proteinExistence type="predicted"/>
<dbReference type="SUPFAM" id="SSF53474">
    <property type="entry name" value="alpha/beta-Hydrolases"/>
    <property type="match status" value="1"/>
</dbReference>
<dbReference type="GO" id="GO:0016787">
    <property type="term" value="F:hydrolase activity"/>
    <property type="evidence" value="ECO:0007669"/>
    <property type="project" value="UniProtKB-KW"/>
</dbReference>
<feature type="domain" description="Serine aminopeptidase S33" evidence="4">
    <location>
        <begin position="33"/>
        <end position="153"/>
    </location>
</feature>
<dbReference type="PANTHER" id="PTHR10272:SF0">
    <property type="entry name" value="PLATELET-ACTIVATING FACTOR ACETYLHYDROLASE"/>
    <property type="match status" value="1"/>
</dbReference>
<evidence type="ECO:0000256" key="2">
    <source>
        <dbReference type="ARBA" id="ARBA00022963"/>
    </source>
</evidence>